<dbReference type="Proteomes" id="UP000649829">
    <property type="component" value="Unassembled WGS sequence"/>
</dbReference>
<evidence type="ECO:0000313" key="8">
    <source>
        <dbReference type="Proteomes" id="UP000649829"/>
    </source>
</evidence>
<organism evidence="7 8">
    <name type="scientific">Pseudooceanicola nanhaiensis</name>
    <dbReference type="NCBI Taxonomy" id="375761"/>
    <lineage>
        <taxon>Bacteria</taxon>
        <taxon>Pseudomonadati</taxon>
        <taxon>Pseudomonadota</taxon>
        <taxon>Alphaproteobacteria</taxon>
        <taxon>Rhodobacterales</taxon>
        <taxon>Paracoccaceae</taxon>
        <taxon>Pseudooceanicola</taxon>
    </lineage>
</organism>
<dbReference type="EMBL" id="BMLF01000001">
    <property type="protein sequence ID" value="GGL95061.1"/>
    <property type="molecule type" value="Genomic_DNA"/>
</dbReference>
<dbReference type="SUPFAM" id="SSF53850">
    <property type="entry name" value="Periplasmic binding protein-like II"/>
    <property type="match status" value="1"/>
</dbReference>
<evidence type="ECO:0000256" key="3">
    <source>
        <dbReference type="ARBA" id="ARBA00022448"/>
    </source>
</evidence>
<reference evidence="7" key="1">
    <citation type="journal article" date="2014" name="Int. J. Syst. Evol. Microbiol.">
        <title>Complete genome sequence of Corynebacterium casei LMG S-19264T (=DSM 44701T), isolated from a smear-ripened cheese.</title>
        <authorList>
            <consortium name="US DOE Joint Genome Institute (JGI-PGF)"/>
            <person name="Walter F."/>
            <person name="Albersmeier A."/>
            <person name="Kalinowski J."/>
            <person name="Ruckert C."/>
        </authorList>
    </citation>
    <scope>NUCLEOTIDE SEQUENCE</scope>
    <source>
        <strain evidence="7">CGMCC 1.6293</strain>
    </source>
</reference>
<comment type="similarity">
    <text evidence="2">Belongs to the bacterial solute-binding protein 7 family.</text>
</comment>
<feature type="signal peptide" evidence="6">
    <location>
        <begin position="1"/>
        <end position="23"/>
    </location>
</feature>
<dbReference type="CDD" id="cd13666">
    <property type="entry name" value="PBP2_TRAP_DctP_like_1"/>
    <property type="match status" value="1"/>
</dbReference>
<reference evidence="7" key="2">
    <citation type="submission" date="2020-09" db="EMBL/GenBank/DDBJ databases">
        <authorList>
            <person name="Sun Q."/>
            <person name="Zhou Y."/>
        </authorList>
    </citation>
    <scope>NUCLEOTIDE SEQUENCE</scope>
    <source>
        <strain evidence="7">CGMCC 1.6293</strain>
    </source>
</reference>
<keyword evidence="4 6" id="KW-0732">Signal</keyword>
<comment type="subcellular location">
    <subcellularLocation>
        <location evidence="1">Periplasm</location>
    </subcellularLocation>
</comment>
<feature type="chain" id="PRO_5038123238" evidence="6">
    <location>
        <begin position="24"/>
        <end position="365"/>
    </location>
</feature>
<evidence type="ECO:0000256" key="1">
    <source>
        <dbReference type="ARBA" id="ARBA00004418"/>
    </source>
</evidence>
<dbReference type="RefSeq" id="WP_028286452.1">
    <property type="nucleotide sequence ID" value="NZ_BMLF01000001.1"/>
</dbReference>
<comment type="caution">
    <text evidence="7">The sequence shown here is derived from an EMBL/GenBank/DDBJ whole genome shotgun (WGS) entry which is preliminary data.</text>
</comment>
<dbReference type="Pfam" id="PF03480">
    <property type="entry name" value="DctP"/>
    <property type="match status" value="1"/>
</dbReference>
<evidence type="ECO:0000256" key="4">
    <source>
        <dbReference type="ARBA" id="ARBA00022729"/>
    </source>
</evidence>
<accession>A0A917SSA9</accession>
<dbReference type="InterPro" id="IPR038404">
    <property type="entry name" value="TRAP_DctP_sf"/>
</dbReference>
<name>A0A917SSA9_9RHOB</name>
<proteinExistence type="inferred from homology"/>
<evidence type="ECO:0000256" key="2">
    <source>
        <dbReference type="ARBA" id="ARBA00009023"/>
    </source>
</evidence>
<dbReference type="AlphaFoldDB" id="A0A917SSA9"/>
<keyword evidence="5" id="KW-0574">Periplasm</keyword>
<evidence type="ECO:0000256" key="6">
    <source>
        <dbReference type="SAM" id="SignalP"/>
    </source>
</evidence>
<evidence type="ECO:0000256" key="5">
    <source>
        <dbReference type="ARBA" id="ARBA00022764"/>
    </source>
</evidence>
<dbReference type="Gene3D" id="3.40.190.170">
    <property type="entry name" value="Bacterial extracellular solute-binding protein, family 7"/>
    <property type="match status" value="1"/>
</dbReference>
<keyword evidence="3" id="KW-0813">Transport</keyword>
<dbReference type="InterPro" id="IPR018389">
    <property type="entry name" value="DctP_fam"/>
</dbReference>
<gene>
    <name evidence="7" type="ORF">GCM10011534_16580</name>
</gene>
<dbReference type="PANTHER" id="PTHR33376">
    <property type="match status" value="1"/>
</dbReference>
<keyword evidence="8" id="KW-1185">Reference proteome</keyword>
<dbReference type="NCBIfam" id="NF037995">
    <property type="entry name" value="TRAP_S1"/>
    <property type="match status" value="1"/>
</dbReference>
<evidence type="ECO:0000313" key="7">
    <source>
        <dbReference type="EMBL" id="GGL95061.1"/>
    </source>
</evidence>
<dbReference type="PANTHER" id="PTHR33376:SF7">
    <property type="entry name" value="C4-DICARBOXYLATE-BINDING PROTEIN DCTB"/>
    <property type="match status" value="1"/>
</dbReference>
<sequence length="365" mass="39236">MKRIMLSMTAAAALATAAPQAGAEEYTFGTYVSPTSTTFRAGSEPLLQRLEEQSNGEMTWEAFTGGAMGGPKELLGNAGSGVLDASGVVDIYVKASLPHSSLVSGMLIVGEDPAAMAGAMNEFQLLNCPACLEDHEKNNVVAMGFSSTGTYHLICKDEVHTMDQLKGKKVRAVGGMGRAMQSLGATAVSITTAEMYEAMQRGQMDCATGSAAWLDTYNLKDFSRSIVSDSLGSYFGIMSWVMNKDVWDEIGEANQQIIKDNMAELVADIVWAYGPEGEEALKNLEAAGGAVYSFDDALKAEIARLRAEEYETTIGVGKESGIENAEELVRTFEKLVDKWNGIMAEVGDDKAAYIEALQREVYDKI</sequence>
<dbReference type="GO" id="GO:0042597">
    <property type="term" value="C:periplasmic space"/>
    <property type="evidence" value="ECO:0007669"/>
    <property type="project" value="UniProtKB-SubCell"/>
</dbReference>
<protein>
    <submittedName>
        <fullName evidence="7">C4-dicarboxylate ABC transporter</fullName>
    </submittedName>
</protein>
<dbReference type="GO" id="GO:0055085">
    <property type="term" value="P:transmembrane transport"/>
    <property type="evidence" value="ECO:0007669"/>
    <property type="project" value="InterPro"/>
</dbReference>